<reference evidence="2" key="1">
    <citation type="submission" date="2020-03" db="EMBL/GenBank/DDBJ databases">
        <title>A high-quality chromosome-level genome assembly of a woody plant with both climbing and erect habits, Rhamnella rubrinervis.</title>
        <authorList>
            <person name="Lu Z."/>
            <person name="Yang Y."/>
            <person name="Zhu X."/>
            <person name="Sun Y."/>
        </authorList>
    </citation>
    <scope>NUCLEOTIDE SEQUENCE</scope>
    <source>
        <strain evidence="2">BYM</strain>
        <tissue evidence="2">Leaf</tissue>
    </source>
</reference>
<sequence>MEVTISETALVAPSTPPFDHGHVLPLSHLDNDPNLHVTFRYVRAYIAKPSSPSSDPFHTISSALSSALVHYYPLAGTLRRRHDHRLELFCSAGQGVRLIQATVNRMLESLSYLDDPDSDFVEQLSPAVDPDEGLLNPCVLQVTKFDCGGYTLGAAIHHALCDGMGATQFFNVMAQLARGETSLLAVPVWDRAILLGPRDPPRVEAPIHEFLSLDRGFSPYKQSIGSVVRKCFNVKDGNLERFKGELLEHSGMKFTTFEALGAFIWRAKVKASEIPSDEIVKFAYSINMRKLVKPALPTGYWGNGCVAMYVKLIAKELVEKPLWETAEKIRKSKSNATDEYVRSFIDFQELHRGEGITAGKGVTGFTDWRHLGHSTVDFGWGGPVTVLPLSRNILGSVEPCFLLPYSSASVGEKDGFKVLVTLRETAMAAFKKEMDKFSSLEFGLC</sequence>
<evidence type="ECO:0000313" key="3">
    <source>
        <dbReference type="Proteomes" id="UP000796880"/>
    </source>
</evidence>
<name>A0A8K0HEV5_9ROSA</name>
<dbReference type="PANTHER" id="PTHR31147">
    <property type="entry name" value="ACYL TRANSFERASE 4"/>
    <property type="match status" value="1"/>
</dbReference>
<proteinExistence type="inferred from homology"/>
<dbReference type="GO" id="GO:0009836">
    <property type="term" value="P:fruit ripening, climacteric"/>
    <property type="evidence" value="ECO:0007669"/>
    <property type="project" value="UniProtKB-ARBA"/>
</dbReference>
<accession>A0A8K0HEV5</accession>
<evidence type="ECO:0000313" key="2">
    <source>
        <dbReference type="EMBL" id="KAF3451381.1"/>
    </source>
</evidence>
<dbReference type="Gene3D" id="3.30.559.10">
    <property type="entry name" value="Chloramphenicol acetyltransferase-like domain"/>
    <property type="match status" value="2"/>
</dbReference>
<dbReference type="InterPro" id="IPR050898">
    <property type="entry name" value="Plant_acyltransferase"/>
</dbReference>
<dbReference type="EMBL" id="VOIH02000003">
    <property type="protein sequence ID" value="KAF3451381.1"/>
    <property type="molecule type" value="Genomic_DNA"/>
</dbReference>
<gene>
    <name evidence="2" type="ORF">FNV43_RR07476</name>
</gene>
<protein>
    <submittedName>
        <fullName evidence="2">Uncharacterized protein</fullName>
    </submittedName>
</protein>
<evidence type="ECO:0000256" key="1">
    <source>
        <dbReference type="ARBA" id="ARBA00009861"/>
    </source>
</evidence>
<organism evidence="2 3">
    <name type="scientific">Rhamnella rubrinervis</name>
    <dbReference type="NCBI Taxonomy" id="2594499"/>
    <lineage>
        <taxon>Eukaryota</taxon>
        <taxon>Viridiplantae</taxon>
        <taxon>Streptophyta</taxon>
        <taxon>Embryophyta</taxon>
        <taxon>Tracheophyta</taxon>
        <taxon>Spermatophyta</taxon>
        <taxon>Magnoliopsida</taxon>
        <taxon>eudicotyledons</taxon>
        <taxon>Gunneridae</taxon>
        <taxon>Pentapetalae</taxon>
        <taxon>rosids</taxon>
        <taxon>fabids</taxon>
        <taxon>Rosales</taxon>
        <taxon>Rhamnaceae</taxon>
        <taxon>rhamnoid group</taxon>
        <taxon>Rhamneae</taxon>
        <taxon>Rhamnella</taxon>
    </lineage>
</organism>
<comment type="caution">
    <text evidence="2">The sequence shown here is derived from an EMBL/GenBank/DDBJ whole genome shotgun (WGS) entry which is preliminary data.</text>
</comment>
<dbReference type="PANTHER" id="PTHR31147:SF33">
    <property type="entry name" value="N-HYDROXYCINNAMOYL_BENZOYLTRANSFERASE, PUTATIVE-RELATED"/>
    <property type="match status" value="1"/>
</dbReference>
<dbReference type="InterPro" id="IPR023213">
    <property type="entry name" value="CAT-like_dom_sf"/>
</dbReference>
<dbReference type="Proteomes" id="UP000796880">
    <property type="component" value="Unassembled WGS sequence"/>
</dbReference>
<dbReference type="OrthoDB" id="671439at2759"/>
<dbReference type="Pfam" id="PF02458">
    <property type="entry name" value="Transferase"/>
    <property type="match status" value="1"/>
</dbReference>
<keyword evidence="3" id="KW-1185">Reference proteome</keyword>
<comment type="similarity">
    <text evidence="1">Belongs to the plant acyltransferase family.</text>
</comment>
<dbReference type="AlphaFoldDB" id="A0A8K0HEV5"/>